<evidence type="ECO:0000313" key="3">
    <source>
        <dbReference type="EMBL" id="NGX85880.1"/>
    </source>
</evidence>
<gene>
    <name evidence="3" type="ORF">GW579_02115</name>
</gene>
<organism evidence="3 4">
    <name type="scientific">Rahnella contaminans</name>
    <dbReference type="NCBI Taxonomy" id="2703882"/>
    <lineage>
        <taxon>Bacteria</taxon>
        <taxon>Pseudomonadati</taxon>
        <taxon>Pseudomonadota</taxon>
        <taxon>Gammaproteobacteria</taxon>
        <taxon>Enterobacterales</taxon>
        <taxon>Yersiniaceae</taxon>
        <taxon>Rahnella</taxon>
    </lineage>
</organism>
<dbReference type="GO" id="GO:0016491">
    <property type="term" value="F:oxidoreductase activity"/>
    <property type="evidence" value="ECO:0007669"/>
    <property type="project" value="UniProtKB-KW"/>
</dbReference>
<dbReference type="PANTHER" id="PTHR43477">
    <property type="entry name" value="DIHYDROANTICAPSIN 7-DEHYDROGENASE"/>
    <property type="match status" value="1"/>
</dbReference>
<sequence length="239" mass="24901">MSQQNIVIIGGSSGIGLATARQLLSEGHKVTIAGRSSARLEEAEKSLTGEIHTLRLDAANEEELQEAFSCIGSFDHLVLALGSSKGAGPFPSVLLADVRAGFEEKFYAHFATAQAAIPYLRKNGSLTFVSAVTAHAAMPGTAGIGAANAAVAALVPTLASELRPLRVNGVSPGVIDTPWWDFLSEEDKSTAFNEYAGSTPVGRVGNSDDIAEVIRFLITNTFVTGQTIICDGGLKLGQG</sequence>
<dbReference type="AlphaFoldDB" id="A0A6M2AY53"/>
<dbReference type="InterPro" id="IPR051122">
    <property type="entry name" value="SDR_DHRS6-like"/>
</dbReference>
<dbReference type="InterPro" id="IPR002347">
    <property type="entry name" value="SDR_fam"/>
</dbReference>
<reference evidence="3 4" key="2">
    <citation type="submission" date="2020-03" db="EMBL/GenBank/DDBJ databases">
        <title>Rahnella aceri sp. nov., isoated from traditional Jeju Makgeolli.</title>
        <authorList>
            <person name="Kim I.S."/>
            <person name="Jeon D."/>
        </authorList>
    </citation>
    <scope>NUCLEOTIDE SEQUENCE [LARGE SCALE GENOMIC DNA]</scope>
    <source>
        <strain evidence="3 4">Lac-M11</strain>
    </source>
</reference>
<dbReference type="EMBL" id="JAADJS010000001">
    <property type="protein sequence ID" value="NGX85880.1"/>
    <property type="molecule type" value="Genomic_DNA"/>
</dbReference>
<evidence type="ECO:0000256" key="2">
    <source>
        <dbReference type="ARBA" id="ARBA00023002"/>
    </source>
</evidence>
<dbReference type="InterPro" id="IPR036291">
    <property type="entry name" value="NAD(P)-bd_dom_sf"/>
</dbReference>
<comment type="similarity">
    <text evidence="1">Belongs to the short-chain dehydrogenases/reductases (SDR) family.</text>
</comment>
<proteinExistence type="inferred from homology"/>
<accession>A0A6M2AY53</accession>
<keyword evidence="4" id="KW-1185">Reference proteome</keyword>
<evidence type="ECO:0000256" key="1">
    <source>
        <dbReference type="ARBA" id="ARBA00006484"/>
    </source>
</evidence>
<reference evidence="3 4" key="1">
    <citation type="submission" date="2020-01" db="EMBL/GenBank/DDBJ databases">
        <authorList>
            <person name="Lee S.D."/>
        </authorList>
    </citation>
    <scope>NUCLEOTIDE SEQUENCE [LARGE SCALE GENOMIC DNA]</scope>
    <source>
        <strain evidence="3 4">Lac-M11</strain>
    </source>
</reference>
<dbReference type="SUPFAM" id="SSF51735">
    <property type="entry name" value="NAD(P)-binding Rossmann-fold domains"/>
    <property type="match status" value="1"/>
</dbReference>
<dbReference type="Gene3D" id="3.40.50.720">
    <property type="entry name" value="NAD(P)-binding Rossmann-like Domain"/>
    <property type="match status" value="1"/>
</dbReference>
<name>A0A6M2AY53_9GAMM</name>
<dbReference type="RefSeq" id="WP_165057243.1">
    <property type="nucleotide sequence ID" value="NZ_JAADJS010000001.1"/>
</dbReference>
<keyword evidence="2" id="KW-0560">Oxidoreductase</keyword>
<dbReference type="Proteomes" id="UP000476696">
    <property type="component" value="Unassembled WGS sequence"/>
</dbReference>
<evidence type="ECO:0000313" key="4">
    <source>
        <dbReference type="Proteomes" id="UP000476696"/>
    </source>
</evidence>
<comment type="caution">
    <text evidence="3">The sequence shown here is derived from an EMBL/GenBank/DDBJ whole genome shotgun (WGS) entry which is preliminary data.</text>
</comment>
<dbReference type="PANTHER" id="PTHR43477:SF1">
    <property type="entry name" value="DIHYDROANTICAPSIN 7-DEHYDROGENASE"/>
    <property type="match status" value="1"/>
</dbReference>
<protein>
    <submittedName>
        <fullName evidence="3">SDR family oxidoreductase</fullName>
    </submittedName>
</protein>
<dbReference type="Pfam" id="PF13561">
    <property type="entry name" value="adh_short_C2"/>
    <property type="match status" value="1"/>
</dbReference>
<dbReference type="PRINTS" id="PR00081">
    <property type="entry name" value="GDHRDH"/>
</dbReference>